<dbReference type="InterPro" id="IPR006693">
    <property type="entry name" value="AB_hydrolase_lipase"/>
</dbReference>
<organism evidence="11 12">
    <name type="scientific">Ignelater luminosus</name>
    <name type="common">Cucubano</name>
    <name type="synonym">Pyrophorus luminosus</name>
    <dbReference type="NCBI Taxonomy" id="2038154"/>
    <lineage>
        <taxon>Eukaryota</taxon>
        <taxon>Metazoa</taxon>
        <taxon>Ecdysozoa</taxon>
        <taxon>Arthropoda</taxon>
        <taxon>Hexapoda</taxon>
        <taxon>Insecta</taxon>
        <taxon>Pterygota</taxon>
        <taxon>Neoptera</taxon>
        <taxon>Endopterygota</taxon>
        <taxon>Coleoptera</taxon>
        <taxon>Polyphaga</taxon>
        <taxon>Elateriformia</taxon>
        <taxon>Elateroidea</taxon>
        <taxon>Elateridae</taxon>
        <taxon>Agrypninae</taxon>
        <taxon>Pyrophorini</taxon>
        <taxon>Ignelater</taxon>
    </lineage>
</organism>
<reference evidence="11" key="1">
    <citation type="submission" date="2019-08" db="EMBL/GenBank/DDBJ databases">
        <title>The genome of the North American firefly Photinus pyralis.</title>
        <authorList>
            <consortium name="Photinus pyralis genome working group"/>
            <person name="Fallon T.R."/>
            <person name="Sander Lower S.E."/>
            <person name="Weng J.-K."/>
        </authorList>
    </citation>
    <scope>NUCLEOTIDE SEQUENCE</scope>
    <source>
        <strain evidence="11">TRF0915ILg1</strain>
        <tissue evidence="11">Whole body</tissue>
    </source>
</reference>
<keyword evidence="2 9" id="KW-0732">Signal</keyword>
<evidence type="ECO:0000313" key="12">
    <source>
        <dbReference type="Proteomes" id="UP000801492"/>
    </source>
</evidence>
<evidence type="ECO:0000259" key="10">
    <source>
        <dbReference type="Pfam" id="PF04083"/>
    </source>
</evidence>
<gene>
    <name evidence="11" type="ORF">ILUMI_09252</name>
</gene>
<dbReference type="GO" id="GO:0016788">
    <property type="term" value="F:hydrolase activity, acting on ester bonds"/>
    <property type="evidence" value="ECO:0007669"/>
    <property type="project" value="InterPro"/>
</dbReference>
<evidence type="ECO:0000256" key="2">
    <source>
        <dbReference type="ARBA" id="ARBA00022729"/>
    </source>
</evidence>
<dbReference type="FunFam" id="3.40.50.1820:FF:000057">
    <property type="entry name" value="Lipase"/>
    <property type="match status" value="1"/>
</dbReference>
<feature type="active site" description="Nucleophile" evidence="8">
    <location>
        <position position="168"/>
    </location>
</feature>
<dbReference type="EMBL" id="VTPC01004636">
    <property type="protein sequence ID" value="KAF2896922.1"/>
    <property type="molecule type" value="Genomic_DNA"/>
</dbReference>
<evidence type="ECO:0000256" key="6">
    <source>
        <dbReference type="ARBA" id="ARBA00023180"/>
    </source>
</evidence>
<protein>
    <recommendedName>
        <fullName evidence="7">Lipase</fullName>
    </recommendedName>
</protein>
<keyword evidence="6" id="KW-0325">Glycoprotein</keyword>
<feature type="chain" id="PRO_5035433850" description="Lipase" evidence="9">
    <location>
        <begin position="18"/>
        <end position="395"/>
    </location>
</feature>
<evidence type="ECO:0000256" key="3">
    <source>
        <dbReference type="ARBA" id="ARBA00022801"/>
    </source>
</evidence>
<dbReference type="Gene3D" id="3.40.50.1820">
    <property type="entry name" value="alpha/beta hydrolase"/>
    <property type="match status" value="1"/>
</dbReference>
<feature type="active site" description="Charge relay system" evidence="8">
    <location>
        <position position="342"/>
    </location>
</feature>
<dbReference type="SUPFAM" id="SSF53474">
    <property type="entry name" value="alpha/beta-Hydrolases"/>
    <property type="match status" value="1"/>
</dbReference>
<feature type="domain" description="Partial AB-hydrolase lipase" evidence="10">
    <location>
        <begin position="30"/>
        <end position="91"/>
    </location>
</feature>
<dbReference type="GO" id="GO:0016042">
    <property type="term" value="P:lipid catabolic process"/>
    <property type="evidence" value="ECO:0007669"/>
    <property type="project" value="UniProtKB-KW"/>
</dbReference>
<keyword evidence="4 7" id="KW-0442">Lipid degradation</keyword>
<feature type="active site" description="Charge relay system" evidence="8">
    <location>
        <position position="371"/>
    </location>
</feature>
<proteinExistence type="inferred from homology"/>
<evidence type="ECO:0000256" key="5">
    <source>
        <dbReference type="ARBA" id="ARBA00023098"/>
    </source>
</evidence>
<dbReference type="PIRSF" id="PIRSF000862">
    <property type="entry name" value="Steryl_ester_lip"/>
    <property type="match status" value="1"/>
</dbReference>
<dbReference type="InterPro" id="IPR029058">
    <property type="entry name" value="AB_hydrolase_fold"/>
</dbReference>
<keyword evidence="3 7" id="KW-0378">Hydrolase</keyword>
<dbReference type="Pfam" id="PF04083">
    <property type="entry name" value="Abhydro_lipase"/>
    <property type="match status" value="1"/>
</dbReference>
<dbReference type="OrthoDB" id="9974421at2759"/>
<dbReference type="PANTHER" id="PTHR11005">
    <property type="entry name" value="LYSOSOMAL ACID LIPASE-RELATED"/>
    <property type="match status" value="1"/>
</dbReference>
<keyword evidence="5" id="KW-0443">Lipid metabolism</keyword>
<evidence type="ECO:0000256" key="4">
    <source>
        <dbReference type="ARBA" id="ARBA00022963"/>
    </source>
</evidence>
<dbReference type="InterPro" id="IPR025483">
    <property type="entry name" value="Lipase_euk"/>
</dbReference>
<dbReference type="Proteomes" id="UP000801492">
    <property type="component" value="Unassembled WGS sequence"/>
</dbReference>
<accession>A0A8K0GCL8</accession>
<evidence type="ECO:0000313" key="11">
    <source>
        <dbReference type="EMBL" id="KAF2896922.1"/>
    </source>
</evidence>
<evidence type="ECO:0000256" key="7">
    <source>
        <dbReference type="PIRNR" id="PIRNR000862"/>
    </source>
</evidence>
<name>A0A8K0GCL8_IGNLU</name>
<evidence type="ECO:0000256" key="8">
    <source>
        <dbReference type="PIRSR" id="PIRSR000862-1"/>
    </source>
</evidence>
<sequence length="395" mass="45755">MFVKIFLFVFSGSIVYSLFKIHPDFGLNAKQLIENYRYPFENHTVTTEDGYILELHRIPHGKGEVNCHNITGPPVLIVPGTHSTSADWVNMGKNSLGFILADRGYDVWLANYRGTTWSRKHIRLDPDVHKKEFWDYSFQDIGSYDLPAFIDYILRVTKHERLFYIGHSQGTLSFFILTSDKPEYNAKIRLMVALGPVAYFNNARSLIIRFLAAFENEVQAFVDKYQFYEILPYTSLMRMVAQTFCNDYSLFQSICTFAFYILAGYSPNQFNKTMIPVILSNSPASSSFKHWRHAAQMRLADTMLKYNYGTEENLKRYSQSTPPEYNLTKITTPVAFYYGEYDLFCSKEDVDMAAAKIPNVLVNKCIPEFNHVDLLWGVDVVKLIFSEILDLMMQY</sequence>
<dbReference type="AlphaFoldDB" id="A0A8K0GCL8"/>
<feature type="signal peptide" evidence="9">
    <location>
        <begin position="1"/>
        <end position="17"/>
    </location>
</feature>
<evidence type="ECO:0000256" key="9">
    <source>
        <dbReference type="SAM" id="SignalP"/>
    </source>
</evidence>
<keyword evidence="12" id="KW-1185">Reference proteome</keyword>
<evidence type="ECO:0000256" key="1">
    <source>
        <dbReference type="ARBA" id="ARBA00010701"/>
    </source>
</evidence>
<comment type="caution">
    <text evidence="11">The sequence shown here is derived from an EMBL/GenBank/DDBJ whole genome shotgun (WGS) entry which is preliminary data.</text>
</comment>
<comment type="similarity">
    <text evidence="1 7">Belongs to the AB hydrolase superfamily. Lipase family.</text>
</comment>